<feature type="transmembrane region" description="Helical" evidence="2">
    <location>
        <begin position="21"/>
        <end position="38"/>
    </location>
</feature>
<dbReference type="Proteomes" id="UP001476282">
    <property type="component" value="Unassembled WGS sequence"/>
</dbReference>
<keyword evidence="2" id="KW-0812">Transmembrane</keyword>
<evidence type="ECO:0000256" key="2">
    <source>
        <dbReference type="SAM" id="Phobius"/>
    </source>
</evidence>
<name>A0ABP9UQ61_9BACT</name>
<feature type="transmembrane region" description="Helical" evidence="2">
    <location>
        <begin position="185"/>
        <end position="203"/>
    </location>
</feature>
<evidence type="ECO:0008006" key="5">
    <source>
        <dbReference type="Google" id="ProtNLM"/>
    </source>
</evidence>
<feature type="transmembrane region" description="Helical" evidence="2">
    <location>
        <begin position="230"/>
        <end position="251"/>
    </location>
</feature>
<reference evidence="3 4" key="1">
    <citation type="submission" date="2024-02" db="EMBL/GenBank/DDBJ databases">
        <title>Haloferula sargassicola NBRC 104335.</title>
        <authorList>
            <person name="Ichikawa N."/>
            <person name="Katano-Makiyama Y."/>
            <person name="Hidaka K."/>
        </authorList>
    </citation>
    <scope>NUCLEOTIDE SEQUENCE [LARGE SCALE GENOMIC DNA]</scope>
    <source>
        <strain evidence="3 4">NBRC 104335</strain>
    </source>
</reference>
<protein>
    <recommendedName>
        <fullName evidence="5">Oligosaccharide repeat unit polymerase</fullName>
    </recommendedName>
</protein>
<keyword evidence="2" id="KW-1133">Transmembrane helix</keyword>
<feature type="transmembrane region" description="Helical" evidence="2">
    <location>
        <begin position="371"/>
        <end position="389"/>
    </location>
</feature>
<dbReference type="RefSeq" id="WP_353567786.1">
    <property type="nucleotide sequence ID" value="NZ_BAABRI010000016.1"/>
</dbReference>
<evidence type="ECO:0000256" key="1">
    <source>
        <dbReference type="SAM" id="MobiDB-lite"/>
    </source>
</evidence>
<sequence length="471" mass="52478">MSVGLCLYPTISVLLKRDLKLLLSALVIANLAPIWFLHLEGVLSGRDAKELLSPAVRIGGFIWANVYSAIFNCLYRFFLKTTSKALHRSAYIWAPDPQSSLLGLAAIAMFWIPIAIIGQRYESLEQLWWSLTAGRTGGEMGVLLRVTSVGGSNSFYLPLMWAFQLVPLVSAMALDSHLRQQNHPVIPWIATCFGLMVIGFYLLGGSRGQFIQIVAGPLGLLIFRVRNRGYVAAIIALVSFFLLIGIMELQVRQRGNLLELLSRDNIRPGTAVKNREITTFNPLESHRDNNLYFLCLIVDRIPKQIDYDGFNSLFIDLVNPIPRALWKDKPSHHDGDLSARNADAIYNSGPLQVGTSSISCTVVGEFYKMGGIWGLVVIAAIYSFLQSYTDIHFLRARRLTTFRVGVQAISVFFALWGFRAFGTFLNMGYPLMMLVIVLVIGGKLVRAPSSNASKKMHKESNGNLKCQERAK</sequence>
<comment type="caution">
    <text evidence="3">The sequence shown here is derived from an EMBL/GenBank/DDBJ whole genome shotgun (WGS) entry which is preliminary data.</text>
</comment>
<feature type="transmembrane region" description="Helical" evidence="2">
    <location>
        <begin position="401"/>
        <end position="421"/>
    </location>
</feature>
<feature type="transmembrane region" description="Helical" evidence="2">
    <location>
        <begin position="100"/>
        <end position="121"/>
    </location>
</feature>
<feature type="region of interest" description="Disordered" evidence="1">
    <location>
        <begin position="451"/>
        <end position="471"/>
    </location>
</feature>
<proteinExistence type="predicted"/>
<feature type="transmembrane region" description="Helical" evidence="2">
    <location>
        <begin position="58"/>
        <end position="79"/>
    </location>
</feature>
<evidence type="ECO:0000313" key="3">
    <source>
        <dbReference type="EMBL" id="GAA5483680.1"/>
    </source>
</evidence>
<dbReference type="EMBL" id="BAABRI010000016">
    <property type="protein sequence ID" value="GAA5483680.1"/>
    <property type="molecule type" value="Genomic_DNA"/>
</dbReference>
<evidence type="ECO:0000313" key="4">
    <source>
        <dbReference type="Proteomes" id="UP001476282"/>
    </source>
</evidence>
<feature type="transmembrane region" description="Helical" evidence="2">
    <location>
        <begin position="427"/>
        <end position="445"/>
    </location>
</feature>
<keyword evidence="2" id="KW-0472">Membrane</keyword>
<gene>
    <name evidence="3" type="ORF">Hsar01_02914</name>
</gene>
<accession>A0ABP9UQ61</accession>
<organism evidence="3 4">
    <name type="scientific">Haloferula sargassicola</name>
    <dbReference type="NCBI Taxonomy" id="490096"/>
    <lineage>
        <taxon>Bacteria</taxon>
        <taxon>Pseudomonadati</taxon>
        <taxon>Verrucomicrobiota</taxon>
        <taxon>Verrucomicrobiia</taxon>
        <taxon>Verrucomicrobiales</taxon>
        <taxon>Verrucomicrobiaceae</taxon>
        <taxon>Haloferula</taxon>
    </lineage>
</organism>
<keyword evidence="4" id="KW-1185">Reference proteome</keyword>